<dbReference type="SMART" id="SM00244">
    <property type="entry name" value="PHB"/>
    <property type="match status" value="1"/>
</dbReference>
<feature type="domain" description="Band 7" evidence="9">
    <location>
        <begin position="9"/>
        <end position="194"/>
    </location>
</feature>
<evidence type="ECO:0000313" key="11">
    <source>
        <dbReference type="Proteomes" id="UP000265515"/>
    </source>
</evidence>
<evidence type="ECO:0000256" key="7">
    <source>
        <dbReference type="RuleBase" id="RU366048"/>
    </source>
</evidence>
<dbReference type="InterPro" id="IPR036013">
    <property type="entry name" value="Band_7/SPFH_dom_sf"/>
</dbReference>
<dbReference type="PRINTS" id="PR00679">
    <property type="entry name" value="PROHIBITIN"/>
</dbReference>
<dbReference type="Gramene" id="GBG72862">
    <property type="protein sequence ID" value="GBG72862"/>
    <property type="gene ID" value="CBR_g12581"/>
</dbReference>
<keyword evidence="5" id="KW-0496">Mitochondrion</keyword>
<dbReference type="PANTHER" id="PTHR23222:SF1">
    <property type="entry name" value="PROHIBITIN-2"/>
    <property type="match status" value="1"/>
</dbReference>
<evidence type="ECO:0000256" key="1">
    <source>
        <dbReference type="ARBA" id="ARBA00004140"/>
    </source>
</evidence>
<accession>A0A388KS71</accession>
<feature type="compositionally biased region" description="Basic and acidic residues" evidence="8">
    <location>
        <begin position="46"/>
        <end position="70"/>
    </location>
</feature>
<dbReference type="OrthoDB" id="275637at2759"/>
<dbReference type="InterPro" id="IPR000163">
    <property type="entry name" value="Prohibitin"/>
</dbReference>
<evidence type="ECO:0000313" key="10">
    <source>
        <dbReference type="EMBL" id="GBG72862.1"/>
    </source>
</evidence>
<evidence type="ECO:0000256" key="2">
    <source>
        <dbReference type="ARBA" id="ARBA00009658"/>
    </source>
</evidence>
<keyword evidence="11" id="KW-1185">Reference proteome</keyword>
<comment type="caution">
    <text evidence="10">The sequence shown here is derived from an EMBL/GenBank/DDBJ whole genome shotgun (WGS) entry which is preliminary data.</text>
</comment>
<dbReference type="STRING" id="69332.A0A388KS71"/>
<keyword evidence="6" id="KW-0472">Membrane</keyword>
<dbReference type="CDD" id="cd03401">
    <property type="entry name" value="SPFH_prohibitin"/>
    <property type="match status" value="1"/>
</dbReference>
<proteinExistence type="inferred from homology"/>
<evidence type="ECO:0000256" key="4">
    <source>
        <dbReference type="ARBA" id="ARBA00022792"/>
    </source>
</evidence>
<dbReference type="SUPFAM" id="SSF117892">
    <property type="entry name" value="Band 7/SPFH domain"/>
    <property type="match status" value="1"/>
</dbReference>
<sequence>MRADRRLQLAITEVRDRAEKRCRRDGVTDVIKVTISYLEVETSTDTVEREQQQLDRDSEAETEASDRETDLQSWNRPGLDLSALRLNGLEAAYPVRITLRVLTRPMADQLPHIYRTLGLDYAERVLPSIVQETLKAVVAQYNASQLITQREVVSREIRRILEERAASFNIALDDVSITQLSFGKEYTTAVEAKQS</sequence>
<evidence type="ECO:0000259" key="9">
    <source>
        <dbReference type="SMART" id="SM00244"/>
    </source>
</evidence>
<evidence type="ECO:0000256" key="8">
    <source>
        <dbReference type="SAM" id="MobiDB-lite"/>
    </source>
</evidence>
<dbReference type="InterPro" id="IPR001107">
    <property type="entry name" value="Band_7"/>
</dbReference>
<gene>
    <name evidence="10" type="ORF">CBR_g12581</name>
</gene>
<evidence type="ECO:0000256" key="6">
    <source>
        <dbReference type="ARBA" id="ARBA00023136"/>
    </source>
</evidence>
<feature type="region of interest" description="Disordered" evidence="8">
    <location>
        <begin position="44"/>
        <end position="73"/>
    </location>
</feature>
<dbReference type="GO" id="GO:0007005">
    <property type="term" value="P:mitochondrion organization"/>
    <property type="evidence" value="ECO:0007669"/>
    <property type="project" value="TreeGrafter"/>
</dbReference>
<dbReference type="Pfam" id="PF01145">
    <property type="entry name" value="Band_7"/>
    <property type="match status" value="1"/>
</dbReference>
<name>A0A388KS71_CHABU</name>
<dbReference type="AlphaFoldDB" id="A0A388KS71"/>
<dbReference type="Gene3D" id="3.30.479.30">
    <property type="entry name" value="Band 7 domain"/>
    <property type="match status" value="1"/>
</dbReference>
<dbReference type="EMBL" id="BFEA01000173">
    <property type="protein sequence ID" value="GBG72862.1"/>
    <property type="molecule type" value="Genomic_DNA"/>
</dbReference>
<organism evidence="10 11">
    <name type="scientific">Chara braunii</name>
    <name type="common">Braun's stonewort</name>
    <dbReference type="NCBI Taxonomy" id="69332"/>
    <lineage>
        <taxon>Eukaryota</taxon>
        <taxon>Viridiplantae</taxon>
        <taxon>Streptophyta</taxon>
        <taxon>Charophyceae</taxon>
        <taxon>Charales</taxon>
        <taxon>Characeae</taxon>
        <taxon>Chara</taxon>
    </lineage>
</organism>
<evidence type="ECO:0000256" key="5">
    <source>
        <dbReference type="ARBA" id="ARBA00023128"/>
    </source>
</evidence>
<evidence type="ECO:0000256" key="3">
    <source>
        <dbReference type="ARBA" id="ARBA00011786"/>
    </source>
</evidence>
<comment type="subunit">
    <text evidence="3">Component of a prohibitin multimeric complex in mitochondrial membranes.</text>
</comment>
<comment type="subcellular location">
    <subcellularLocation>
        <location evidence="1">Mitochondrion inner membrane</location>
        <topology evidence="1">Single-pass type II membrane protein</topology>
    </subcellularLocation>
</comment>
<keyword evidence="4 7" id="KW-0999">Mitochondrion inner membrane</keyword>
<dbReference type="PANTHER" id="PTHR23222">
    <property type="entry name" value="PROHIBITIN"/>
    <property type="match status" value="1"/>
</dbReference>
<reference evidence="10 11" key="1">
    <citation type="journal article" date="2018" name="Cell">
        <title>The Chara Genome: Secondary Complexity and Implications for Plant Terrestrialization.</title>
        <authorList>
            <person name="Nishiyama T."/>
            <person name="Sakayama H."/>
            <person name="Vries J.D."/>
            <person name="Buschmann H."/>
            <person name="Saint-Marcoux D."/>
            <person name="Ullrich K.K."/>
            <person name="Haas F.B."/>
            <person name="Vanderstraeten L."/>
            <person name="Becker D."/>
            <person name="Lang D."/>
            <person name="Vosolsobe S."/>
            <person name="Rombauts S."/>
            <person name="Wilhelmsson P.K.I."/>
            <person name="Janitza P."/>
            <person name="Kern R."/>
            <person name="Heyl A."/>
            <person name="Rumpler F."/>
            <person name="Villalobos L.I.A.C."/>
            <person name="Clay J.M."/>
            <person name="Skokan R."/>
            <person name="Toyoda A."/>
            <person name="Suzuki Y."/>
            <person name="Kagoshima H."/>
            <person name="Schijlen E."/>
            <person name="Tajeshwar N."/>
            <person name="Catarino B."/>
            <person name="Hetherington A.J."/>
            <person name="Saltykova A."/>
            <person name="Bonnot C."/>
            <person name="Breuninger H."/>
            <person name="Symeonidi A."/>
            <person name="Radhakrishnan G.V."/>
            <person name="Van Nieuwerburgh F."/>
            <person name="Deforce D."/>
            <person name="Chang C."/>
            <person name="Karol K.G."/>
            <person name="Hedrich R."/>
            <person name="Ulvskov P."/>
            <person name="Glockner G."/>
            <person name="Delwiche C.F."/>
            <person name="Petrasek J."/>
            <person name="Van de Peer Y."/>
            <person name="Friml J."/>
            <person name="Beilby M."/>
            <person name="Dolan L."/>
            <person name="Kohara Y."/>
            <person name="Sugano S."/>
            <person name="Fujiyama A."/>
            <person name="Delaux P.-M."/>
            <person name="Quint M."/>
            <person name="TheiBen G."/>
            <person name="Hagemann M."/>
            <person name="Harholt J."/>
            <person name="Dunand C."/>
            <person name="Zachgo S."/>
            <person name="Langdale J."/>
            <person name="Maumus F."/>
            <person name="Straeten D.V.D."/>
            <person name="Gould S.B."/>
            <person name="Rensing S.A."/>
        </authorList>
    </citation>
    <scope>NUCLEOTIDE SEQUENCE [LARGE SCALE GENOMIC DNA]</scope>
    <source>
        <strain evidence="10 11">S276</strain>
    </source>
</reference>
<comment type="similarity">
    <text evidence="2 7">Belongs to the prohibitin family.</text>
</comment>
<protein>
    <recommendedName>
        <fullName evidence="7">Prohibitin</fullName>
    </recommendedName>
</protein>
<dbReference type="Proteomes" id="UP000265515">
    <property type="component" value="Unassembled WGS sequence"/>
</dbReference>
<dbReference type="GO" id="GO:0005743">
    <property type="term" value="C:mitochondrial inner membrane"/>
    <property type="evidence" value="ECO:0007669"/>
    <property type="project" value="UniProtKB-SubCell"/>
</dbReference>